<protein>
    <submittedName>
        <fullName evidence="1">Uncharacterized protein</fullName>
    </submittedName>
</protein>
<reference evidence="1 2" key="1">
    <citation type="submission" date="2006-03" db="EMBL/GenBank/DDBJ databases">
        <authorList>
            <person name="Giovannoni S.J."/>
            <person name="Cho J.-C."/>
            <person name="Ferriera S."/>
            <person name="Johnson J."/>
            <person name="Kravitz S."/>
            <person name="Halpern A."/>
            <person name="Remington K."/>
            <person name="Beeson K."/>
            <person name="Tran B."/>
            <person name="Rogers Y.-H."/>
            <person name="Friedman R."/>
            <person name="Venter J.C."/>
        </authorList>
    </citation>
    <scope>NUCLEOTIDE SEQUENCE [LARGE SCALE GENOMIC DNA]</scope>
    <source>
        <strain evidence="1 2">HTCC2207</strain>
    </source>
</reference>
<keyword evidence="2" id="KW-1185">Reference proteome</keyword>
<accession>Q1YRR4</accession>
<dbReference type="Proteomes" id="UP000005555">
    <property type="component" value="Unassembled WGS sequence"/>
</dbReference>
<dbReference type="NCBIfam" id="TIGR03187">
    <property type="entry name" value="DGQHR"/>
    <property type="match status" value="1"/>
</dbReference>
<evidence type="ECO:0000313" key="2">
    <source>
        <dbReference type="Proteomes" id="UP000005555"/>
    </source>
</evidence>
<evidence type="ECO:0000313" key="1">
    <source>
        <dbReference type="EMBL" id="EAS46981.1"/>
    </source>
</evidence>
<dbReference type="AlphaFoldDB" id="Q1YRR4"/>
<proteinExistence type="predicted"/>
<dbReference type="InterPro" id="IPR017601">
    <property type="entry name" value="DGQHR-contain_dom"/>
</dbReference>
<sequence>MNTRSFDFDRDFDINVAIFIGIDLPEQAKIFATVNLAQTKVSKSLVYDLEDLARKRNPFKTCHHVAVALDANEDSPLHARIKRLGVATPGRNHEPLTQASFVDSLVRFISDDPSRDRNNILDGKKLQDLDLQKYPFNGLFKDGEKGDLKIYQIICNYFLAVKEIWPNAWEQKKRTGNLLPKSNAFKALMRYLKNDVYLDVVGDDIGAVPTVTQFKQKFSHLALTDQDFTTKNFSPGSGGESRFYKVLKGELQSSDLYQ</sequence>
<dbReference type="HOGENOM" id="CLU_1076699_0_0_6"/>
<dbReference type="CDD" id="cd16413">
    <property type="entry name" value="DGQHR_domain"/>
    <property type="match status" value="1"/>
</dbReference>
<name>Q1YRR4_9GAMM</name>
<dbReference type="eggNOG" id="ENOG502Z8DG">
    <property type="taxonomic scope" value="Bacteria"/>
</dbReference>
<comment type="caution">
    <text evidence="1">The sequence shown here is derived from an EMBL/GenBank/DDBJ whole genome shotgun (WGS) entry which is preliminary data.</text>
</comment>
<gene>
    <name evidence="1" type="ORF">GB2207_05112</name>
</gene>
<dbReference type="EMBL" id="AAPI01000004">
    <property type="protein sequence ID" value="EAS46981.1"/>
    <property type="molecule type" value="Genomic_DNA"/>
</dbReference>
<organism evidence="1 2">
    <name type="scientific">gamma proteobacterium HTCC2207</name>
    <dbReference type="NCBI Taxonomy" id="314287"/>
    <lineage>
        <taxon>Bacteria</taxon>
        <taxon>Pseudomonadati</taxon>
        <taxon>Pseudomonadota</taxon>
        <taxon>Gammaproteobacteria</taxon>
        <taxon>Cellvibrionales</taxon>
        <taxon>Porticoccaceae</taxon>
        <taxon>SAR92 clade</taxon>
    </lineage>
</organism>